<feature type="domain" description="EAL" evidence="11">
    <location>
        <begin position="266"/>
        <end position="518"/>
    </location>
</feature>
<dbReference type="RefSeq" id="WP_048639409.1">
    <property type="nucleotide sequence ID" value="NZ_CGIG01000001.1"/>
</dbReference>
<accession>A0A0G4K2C3</accession>
<evidence type="ECO:0000256" key="1">
    <source>
        <dbReference type="ARBA" id="ARBA00004651"/>
    </source>
</evidence>
<dbReference type="Proteomes" id="UP000044377">
    <property type="component" value="Unassembled WGS sequence"/>
</dbReference>
<evidence type="ECO:0000256" key="7">
    <source>
        <dbReference type="ARBA" id="ARBA00022989"/>
    </source>
</evidence>
<dbReference type="InterPro" id="IPR050706">
    <property type="entry name" value="Cyclic-di-GMP_PDE-like"/>
</dbReference>
<reference evidence="13" key="1">
    <citation type="submission" date="2015-01" db="EMBL/GenBank/DDBJ databases">
        <authorList>
            <person name="Paterson Steve"/>
        </authorList>
    </citation>
    <scope>NUCLEOTIDE SEQUENCE [LARGE SCALE GENOMIC DNA]</scope>
    <source>
        <strain evidence="13">OBR1</strain>
    </source>
</reference>
<keyword evidence="3" id="KW-1003">Cell membrane</keyword>
<proteinExistence type="predicted"/>
<organism evidence="12 13">
    <name type="scientific">Brenneria goodwinii</name>
    <dbReference type="NCBI Taxonomy" id="1109412"/>
    <lineage>
        <taxon>Bacteria</taxon>
        <taxon>Pseudomonadati</taxon>
        <taxon>Pseudomonadota</taxon>
        <taxon>Gammaproteobacteria</taxon>
        <taxon>Enterobacterales</taxon>
        <taxon>Pectobacteriaceae</taxon>
        <taxon>Brenneria</taxon>
    </lineage>
</organism>
<dbReference type="AlphaFoldDB" id="A0A0G4K2C3"/>
<feature type="transmembrane region" description="Helical" evidence="10">
    <location>
        <begin position="240"/>
        <end position="259"/>
    </location>
</feature>
<evidence type="ECO:0000256" key="10">
    <source>
        <dbReference type="SAM" id="Phobius"/>
    </source>
</evidence>
<dbReference type="GO" id="GO:0005886">
    <property type="term" value="C:plasma membrane"/>
    <property type="evidence" value="ECO:0007669"/>
    <property type="project" value="UniProtKB-SubCell"/>
</dbReference>
<dbReference type="SUPFAM" id="SSF141868">
    <property type="entry name" value="EAL domain-like"/>
    <property type="match status" value="1"/>
</dbReference>
<evidence type="ECO:0000259" key="11">
    <source>
        <dbReference type="PROSITE" id="PS50883"/>
    </source>
</evidence>
<keyword evidence="7 10" id="KW-1133">Transmembrane helix</keyword>
<keyword evidence="5 10" id="KW-0812">Transmembrane</keyword>
<evidence type="ECO:0000256" key="3">
    <source>
        <dbReference type="ARBA" id="ARBA00022475"/>
    </source>
</evidence>
<sequence>MEKNEPNLASGNLFLLIAAWLFPALLGIIFSYIIARQNVKQDLGATTQVIVHQAETISQQAWKMVDSLMDFEGQPCDLISPKLIQQGTLFPYFRSLGLTQGQDMFCSSVSGNQRLPLNAIIRHPLPIPFPEVWNISLRETKDVQERSAIIFAKQRASLFGAYAIVDAQYLIDVMNAIGNAQQYLLTIQFGDGYQIREGRNIVDDNPIVSPMSDTVTSSRYPITVSATAPASKLIKSWRHAFIIFLPLSLILSLIFMSIIRSWQKRKMSLRDELRKGMLSNEFSVHYQPIYDMTTRSCVGVEALMRWYRAGGRSIRPDVFIPSAEAEGLIIPLTRHMFKLLADDVKHWQVPEGFHLGVNIAAEHIQHPDFVDDIRRLSDMLSPHKMQLTLELTERSLITETQDVVKKLTILRQEGFIIALDDFGTGHCSLSYLQMFPLDYLKIDKAFVGTIESAHNDTPVLDAIIGLSHRLALDMVAEGVNTRHEYRYLKQNGVKYLQGYLYARPMDSRALMTWLQGRRVRPVTISPASSPSPMSSPRQ</sequence>
<evidence type="ECO:0000256" key="6">
    <source>
        <dbReference type="ARBA" id="ARBA00022801"/>
    </source>
</evidence>
<evidence type="ECO:0000256" key="5">
    <source>
        <dbReference type="ARBA" id="ARBA00022692"/>
    </source>
</evidence>
<dbReference type="InterPro" id="IPR024744">
    <property type="entry name" value="CSS-motif_dom"/>
</dbReference>
<dbReference type="InterPro" id="IPR001633">
    <property type="entry name" value="EAL_dom"/>
</dbReference>
<dbReference type="PANTHER" id="PTHR33121">
    <property type="entry name" value="CYCLIC DI-GMP PHOSPHODIESTERASE PDEF"/>
    <property type="match status" value="1"/>
</dbReference>
<evidence type="ECO:0000313" key="12">
    <source>
        <dbReference type="EMBL" id="CPR21266.1"/>
    </source>
</evidence>
<dbReference type="PANTHER" id="PTHR33121:SF81">
    <property type="entry name" value="CYCLIC DI-GMP PHOSPHODIESTERASE PDEB-RELATED"/>
    <property type="match status" value="1"/>
</dbReference>
<comment type="subcellular location">
    <subcellularLocation>
        <location evidence="1">Cell membrane</location>
        <topology evidence="1">Multi-pass membrane protein</topology>
    </subcellularLocation>
</comment>
<dbReference type="EMBL" id="CGIG01000001">
    <property type="protein sequence ID" value="CPR21266.1"/>
    <property type="molecule type" value="Genomic_DNA"/>
</dbReference>
<evidence type="ECO:0000256" key="9">
    <source>
        <dbReference type="ARBA" id="ARBA00034290"/>
    </source>
</evidence>
<dbReference type="STRING" id="1109412.BN1221_04790"/>
<dbReference type="InterPro" id="IPR035919">
    <property type="entry name" value="EAL_sf"/>
</dbReference>
<comment type="catalytic activity">
    <reaction evidence="9">
        <text>3',3'-c-di-GMP + H2O = 5'-phosphoguanylyl(3'-&gt;5')guanosine + H(+)</text>
        <dbReference type="Rhea" id="RHEA:24902"/>
        <dbReference type="ChEBI" id="CHEBI:15377"/>
        <dbReference type="ChEBI" id="CHEBI:15378"/>
        <dbReference type="ChEBI" id="CHEBI:58754"/>
        <dbReference type="ChEBI" id="CHEBI:58805"/>
        <dbReference type="EC" id="3.1.4.52"/>
    </reaction>
</comment>
<dbReference type="GO" id="GO:0071111">
    <property type="term" value="F:cyclic-guanylate-specific phosphodiesterase activity"/>
    <property type="evidence" value="ECO:0007669"/>
    <property type="project" value="UniProtKB-EC"/>
</dbReference>
<keyword evidence="13" id="KW-1185">Reference proteome</keyword>
<dbReference type="Gene3D" id="3.20.20.450">
    <property type="entry name" value="EAL domain"/>
    <property type="match status" value="1"/>
</dbReference>
<evidence type="ECO:0000256" key="8">
    <source>
        <dbReference type="ARBA" id="ARBA00023136"/>
    </source>
</evidence>
<dbReference type="SMART" id="SM00052">
    <property type="entry name" value="EAL"/>
    <property type="match status" value="1"/>
</dbReference>
<dbReference type="CDD" id="cd01948">
    <property type="entry name" value="EAL"/>
    <property type="match status" value="1"/>
</dbReference>
<dbReference type="PROSITE" id="PS50883">
    <property type="entry name" value="EAL"/>
    <property type="match status" value="1"/>
</dbReference>
<keyword evidence="6" id="KW-0378">Hydrolase</keyword>
<dbReference type="EC" id="3.1.4.52" evidence="2"/>
<feature type="transmembrane region" description="Helical" evidence="10">
    <location>
        <begin position="12"/>
        <end position="35"/>
    </location>
</feature>
<keyword evidence="4" id="KW-0973">c-di-GMP</keyword>
<keyword evidence="8 10" id="KW-0472">Membrane</keyword>
<dbReference type="OrthoDB" id="675397at2"/>
<evidence type="ECO:0000313" key="13">
    <source>
        <dbReference type="Proteomes" id="UP000044377"/>
    </source>
</evidence>
<evidence type="ECO:0000256" key="2">
    <source>
        <dbReference type="ARBA" id="ARBA00012282"/>
    </source>
</evidence>
<protein>
    <recommendedName>
        <fullName evidence="2">cyclic-guanylate-specific phosphodiesterase</fullName>
        <ecNumber evidence="2">3.1.4.52</ecNumber>
    </recommendedName>
</protein>
<name>A0A0G4K2C3_9GAMM</name>
<dbReference type="Pfam" id="PF12792">
    <property type="entry name" value="CSS-motif"/>
    <property type="match status" value="1"/>
</dbReference>
<gene>
    <name evidence="12" type="ORF">BN1221_04790</name>
</gene>
<evidence type="ECO:0000256" key="4">
    <source>
        <dbReference type="ARBA" id="ARBA00022636"/>
    </source>
</evidence>
<dbReference type="Pfam" id="PF00563">
    <property type="entry name" value="EAL"/>
    <property type="match status" value="1"/>
</dbReference>